<evidence type="ECO:0000313" key="2">
    <source>
        <dbReference type="EMBL" id="ANF23158.1"/>
    </source>
</evidence>
<dbReference type="Gene3D" id="1.25.40.10">
    <property type="entry name" value="Tetratricopeptide repeat domain"/>
    <property type="match status" value="1"/>
</dbReference>
<name>A0A172WI70_9EURY</name>
<reference evidence="3" key="1">
    <citation type="journal article" date="2016" name="Syst. Appl. Microbiol.">
        <title>Thermococcus piezophilus sp. nov., a novel hyperthermophilic and piezophilic archaeon with a broad pressure range for growth, isolated from a deepest hydrothermal vent at the Mid-Cayman Rise.</title>
        <authorList>
            <person name="Dalmasso C."/>
            <person name="Oger P."/>
            <person name="Selva G."/>
            <person name="Courtine D."/>
            <person name="L'Haridon S."/>
            <person name="Garlaschelli A."/>
            <person name="Roussel E."/>
            <person name="Miyazaki J."/>
            <person name="Reveillaud J."/>
            <person name="Jebbar M."/>
            <person name="Takai K."/>
            <person name="Maignien L."/>
            <person name="Alain K."/>
        </authorList>
    </citation>
    <scope>NUCLEOTIDE SEQUENCE [LARGE SCALE GENOMIC DNA]</scope>
    <source>
        <strain evidence="3">CDGS</strain>
    </source>
</reference>
<dbReference type="STRING" id="1712654.A7C91_08255"/>
<sequence length="372" mass="41744">MAEVVELRISKEDYKGALKSALRIDTPIKRLIALTEVLTAFPRDEVLANMLDTLESISATPERALAYSLLGRALYTLNKDRGAEAYFERALTLTNSIGSPRIRGEVFAGIARNLVLSDRYKDALELFKRAVELLQTSRGLSSAAISSLIRIARLMEKSANEIPNPMAIEFYELARDVYSSIWFRLQAKHLEEKIELVRDVLKRGKVAVEELLERGEVELAIETMRFLPLESRAISMLELSYWLFLHEQPRLGKRVFEDALEIIFVGKFRPTDVELERVAYRLLRIGLLEEPLVLAGIIGDNKRASELLGKIAMAYARWDDKAKARSIAEGIMDESVKNRVLKALEGEEDVGYEQGLSPACGGEIGGALSEDD</sequence>
<organism evidence="2 3">
    <name type="scientific">Thermococcus piezophilus</name>
    <dbReference type="NCBI Taxonomy" id="1712654"/>
    <lineage>
        <taxon>Archaea</taxon>
        <taxon>Methanobacteriati</taxon>
        <taxon>Methanobacteriota</taxon>
        <taxon>Thermococci</taxon>
        <taxon>Thermococcales</taxon>
        <taxon>Thermococcaceae</taxon>
        <taxon>Thermococcus</taxon>
    </lineage>
</organism>
<evidence type="ECO:0000256" key="1">
    <source>
        <dbReference type="SAM" id="MobiDB-lite"/>
    </source>
</evidence>
<dbReference type="AlphaFoldDB" id="A0A172WI70"/>
<gene>
    <name evidence="2" type="ORF">A7C91_08255</name>
</gene>
<dbReference type="InterPro" id="IPR019734">
    <property type="entry name" value="TPR_rpt"/>
</dbReference>
<feature type="region of interest" description="Disordered" evidence="1">
    <location>
        <begin position="352"/>
        <end position="372"/>
    </location>
</feature>
<keyword evidence="3" id="KW-1185">Reference proteome</keyword>
<dbReference type="SMART" id="SM00028">
    <property type="entry name" value="TPR"/>
    <property type="match status" value="2"/>
</dbReference>
<dbReference type="EMBL" id="CP015520">
    <property type="protein sequence ID" value="ANF23158.1"/>
    <property type="molecule type" value="Genomic_DNA"/>
</dbReference>
<dbReference type="Proteomes" id="UP000076969">
    <property type="component" value="Chromosome"/>
</dbReference>
<dbReference type="OrthoDB" id="103674at2157"/>
<evidence type="ECO:0000313" key="3">
    <source>
        <dbReference type="Proteomes" id="UP000076969"/>
    </source>
</evidence>
<protein>
    <submittedName>
        <fullName evidence="2">Uncharacterized protein</fullName>
    </submittedName>
</protein>
<dbReference type="KEGG" id="tpie:A7C91_08255"/>
<dbReference type="InterPro" id="IPR011990">
    <property type="entry name" value="TPR-like_helical_dom_sf"/>
</dbReference>
<proteinExistence type="predicted"/>
<accession>A0A172WI70</accession>
<dbReference type="SUPFAM" id="SSF48452">
    <property type="entry name" value="TPR-like"/>
    <property type="match status" value="1"/>
</dbReference>